<dbReference type="PANTHER" id="PTHR34322">
    <property type="entry name" value="TRANSPOSASE, Y1_TNP DOMAIN-CONTAINING"/>
    <property type="match status" value="1"/>
</dbReference>
<dbReference type="InterPro" id="IPR036515">
    <property type="entry name" value="Transposase_17_sf"/>
</dbReference>
<evidence type="ECO:0000313" key="3">
    <source>
        <dbReference type="Proteomes" id="UP000177039"/>
    </source>
</evidence>
<dbReference type="InterPro" id="IPR002686">
    <property type="entry name" value="Transposase_17"/>
</dbReference>
<gene>
    <name evidence="2" type="ORF">A3B54_01225</name>
</gene>
<protein>
    <recommendedName>
        <fullName evidence="1">Transposase IS200-like domain-containing protein</fullName>
    </recommendedName>
</protein>
<dbReference type="SMART" id="SM01321">
    <property type="entry name" value="Y1_Tnp"/>
    <property type="match status" value="1"/>
</dbReference>
<feature type="domain" description="Transposase IS200-like" evidence="1">
    <location>
        <begin position="11"/>
        <end position="153"/>
    </location>
</feature>
<dbReference type="Gene3D" id="3.30.70.1290">
    <property type="entry name" value="Transposase IS200-like"/>
    <property type="match status" value="1"/>
</dbReference>
<dbReference type="AlphaFoldDB" id="A0A1F5H487"/>
<evidence type="ECO:0000313" key="2">
    <source>
        <dbReference type="EMBL" id="OGD98953.1"/>
    </source>
</evidence>
<dbReference type="GO" id="GO:0006313">
    <property type="term" value="P:DNA transposition"/>
    <property type="evidence" value="ECO:0007669"/>
    <property type="project" value="InterPro"/>
</dbReference>
<dbReference type="GO" id="GO:0004803">
    <property type="term" value="F:transposase activity"/>
    <property type="evidence" value="ECO:0007669"/>
    <property type="project" value="InterPro"/>
</dbReference>
<dbReference type="Pfam" id="PF01797">
    <property type="entry name" value="Y1_Tnp"/>
    <property type="match status" value="1"/>
</dbReference>
<dbReference type="PANTHER" id="PTHR34322:SF2">
    <property type="entry name" value="TRANSPOSASE IS200-LIKE DOMAIN-CONTAINING PROTEIN"/>
    <property type="match status" value="1"/>
</dbReference>
<dbReference type="EMBL" id="MFBT01000027">
    <property type="protein sequence ID" value="OGD98953.1"/>
    <property type="molecule type" value="Genomic_DNA"/>
</dbReference>
<evidence type="ECO:0000259" key="1">
    <source>
        <dbReference type="SMART" id="SM01321"/>
    </source>
</evidence>
<proteinExistence type="predicted"/>
<accession>A0A1F5H487</accession>
<dbReference type="Proteomes" id="UP000177039">
    <property type="component" value="Unassembled WGS sequence"/>
</dbReference>
<dbReference type="SUPFAM" id="SSF143422">
    <property type="entry name" value="Transposase IS200-like"/>
    <property type="match status" value="1"/>
</dbReference>
<reference evidence="2 3" key="1">
    <citation type="journal article" date="2016" name="Nat. Commun.">
        <title>Thousands of microbial genomes shed light on interconnected biogeochemical processes in an aquifer system.</title>
        <authorList>
            <person name="Anantharaman K."/>
            <person name="Brown C.T."/>
            <person name="Hug L.A."/>
            <person name="Sharon I."/>
            <person name="Castelle C.J."/>
            <person name="Probst A.J."/>
            <person name="Thomas B.C."/>
            <person name="Singh A."/>
            <person name="Wilkins M.J."/>
            <person name="Karaoz U."/>
            <person name="Brodie E.L."/>
            <person name="Williams K.H."/>
            <person name="Hubbard S.S."/>
            <person name="Banfield J.F."/>
        </authorList>
    </citation>
    <scope>NUCLEOTIDE SEQUENCE [LARGE SCALE GENOMIC DNA]</scope>
</reference>
<comment type="caution">
    <text evidence="2">The sequence shown here is derived from an EMBL/GenBank/DDBJ whole genome shotgun (WGS) entry which is preliminary data.</text>
</comment>
<organism evidence="2 3">
    <name type="scientific">Candidatus Curtissbacteria bacterium RIFCSPLOWO2_01_FULL_42_50</name>
    <dbReference type="NCBI Taxonomy" id="1797730"/>
    <lineage>
        <taxon>Bacteria</taxon>
        <taxon>Candidatus Curtissiibacteriota</taxon>
    </lineage>
</organism>
<sequence length="225" mass="26863">MPSKNSIKLYLKNSYYHIYNRGVEKRKIFQDEEDYKVFLSFLKVYLEPPKEQEKLEFRINNLVFHGTKRPLNNFSNEVELNAYCLIPNHFHLLIYQKTQKAIEFFMRSLGTKYSQYFNKKYERVGYLFQGTYKAVLIEKDLYLLHLSRYIHLNPSKETPLKGTYSSYGDYLGLRKTTWVKSQKILEFFRSAKKTSLKDMFSYQSFVEDYAMDSGQILGELTIDNT</sequence>
<dbReference type="GO" id="GO:0003677">
    <property type="term" value="F:DNA binding"/>
    <property type="evidence" value="ECO:0007669"/>
    <property type="project" value="InterPro"/>
</dbReference>
<name>A0A1F5H487_9BACT</name>